<evidence type="ECO:0000313" key="3">
    <source>
        <dbReference type="Proteomes" id="UP000323909"/>
    </source>
</evidence>
<dbReference type="Proteomes" id="UP000323909">
    <property type="component" value="Unassembled WGS sequence"/>
</dbReference>
<dbReference type="RefSeq" id="WP_150054855.1">
    <property type="nucleotide sequence ID" value="NZ_VWXT01000160.1"/>
</dbReference>
<protein>
    <submittedName>
        <fullName evidence="2">Uncharacterized protein</fullName>
    </submittedName>
</protein>
<gene>
    <name evidence="2" type="ORF">F3K53_11445</name>
</gene>
<dbReference type="EMBL" id="VWXT01000160">
    <property type="protein sequence ID" value="KAA6180815.1"/>
    <property type="molecule type" value="Genomic_DNA"/>
</dbReference>
<accession>A0A5M8FDR2</accession>
<feature type="chain" id="PRO_5024294657" evidence="1">
    <location>
        <begin position="24"/>
        <end position="176"/>
    </location>
</feature>
<organism evidence="2 3">
    <name type="scientific">Pseudomonas veronii</name>
    <dbReference type="NCBI Taxonomy" id="76761"/>
    <lineage>
        <taxon>Bacteria</taxon>
        <taxon>Pseudomonadati</taxon>
        <taxon>Pseudomonadota</taxon>
        <taxon>Gammaproteobacteria</taxon>
        <taxon>Pseudomonadales</taxon>
        <taxon>Pseudomonadaceae</taxon>
        <taxon>Pseudomonas</taxon>
    </lineage>
</organism>
<comment type="caution">
    <text evidence="2">The sequence shown here is derived from an EMBL/GenBank/DDBJ whole genome shotgun (WGS) entry which is preliminary data.</text>
</comment>
<dbReference type="AlphaFoldDB" id="A0A5M8FDR2"/>
<reference evidence="2 3" key="1">
    <citation type="submission" date="2019-09" db="EMBL/GenBank/DDBJ databases">
        <title>Genomic sequencing of 4 copper resistant soil isolates.</title>
        <authorList>
            <person name="Havryliuk O."/>
        </authorList>
    </citation>
    <scope>NUCLEOTIDE SEQUENCE [LARGE SCALE GENOMIC DNA]</scope>
    <source>
        <strain evidence="2 3">UKR4</strain>
    </source>
</reference>
<feature type="signal peptide" evidence="1">
    <location>
        <begin position="1"/>
        <end position="23"/>
    </location>
</feature>
<keyword evidence="1" id="KW-0732">Signal</keyword>
<sequence>MKKIQPFALAAGFIIAASNSAQAEPLVVPPHTEVLGFHLGMSDCDAAAIDLSRSHREMSRTLSSEVPATYFLLNVNGNGFDVPGLERVSLICARSPDKLVHGAVLVFRPSATNDVLVALNSKYKRADRSDNLIVFKSPSGLINVEVFDSGGLRASYADTFLINDMAAMSSNIGSKL</sequence>
<proteinExistence type="predicted"/>
<evidence type="ECO:0000313" key="2">
    <source>
        <dbReference type="EMBL" id="KAA6180815.1"/>
    </source>
</evidence>
<name>A0A5M8FDR2_PSEVE</name>
<evidence type="ECO:0000256" key="1">
    <source>
        <dbReference type="SAM" id="SignalP"/>
    </source>
</evidence>